<dbReference type="PROSITE" id="PS50007">
    <property type="entry name" value="PIPLC_X_DOMAIN"/>
    <property type="match status" value="1"/>
</dbReference>
<dbReference type="PANTHER" id="PTHR13593:SF113">
    <property type="entry name" value="SI:DKEY-266F7.9"/>
    <property type="match status" value="1"/>
</dbReference>
<protein>
    <recommendedName>
        <fullName evidence="3">1-phosphatidylinositol phosphodiesterase</fullName>
        <ecNumber evidence="2">4.6.1.13</ecNumber>
    </recommendedName>
    <alternativeName>
        <fullName evidence="4">Phosphatidylinositol diacylglycerol-lyase</fullName>
    </alternativeName>
    <alternativeName>
        <fullName evidence="5">Phosphatidylinositol-specific phospholipase C</fullName>
    </alternativeName>
</protein>
<feature type="domain" description="Ricin B lectin" evidence="8">
    <location>
        <begin position="359"/>
        <end position="484"/>
    </location>
</feature>
<dbReference type="Pfam" id="PF00652">
    <property type="entry name" value="Ricin_B_lectin"/>
    <property type="match status" value="1"/>
</dbReference>
<dbReference type="RefSeq" id="WP_063757539.1">
    <property type="nucleotide sequence ID" value="NZ_JBHEZZ010000028.1"/>
</dbReference>
<dbReference type="PROSITE" id="PS50231">
    <property type="entry name" value="RICIN_B_LECTIN"/>
    <property type="match status" value="1"/>
</dbReference>
<dbReference type="EC" id="4.6.1.13" evidence="2"/>
<feature type="domain" description="Phosphatidylinositol-specific phospholipase C X" evidence="7">
    <location>
        <begin position="67"/>
        <end position="238"/>
    </location>
</feature>
<dbReference type="Proteomes" id="UP001592528">
    <property type="component" value="Unassembled WGS sequence"/>
</dbReference>
<feature type="signal peptide" evidence="6">
    <location>
        <begin position="1"/>
        <end position="37"/>
    </location>
</feature>
<evidence type="ECO:0000313" key="10">
    <source>
        <dbReference type="Proteomes" id="UP001592528"/>
    </source>
</evidence>
<evidence type="ECO:0000259" key="8">
    <source>
        <dbReference type="SMART" id="SM00458"/>
    </source>
</evidence>
<evidence type="ECO:0000259" key="7">
    <source>
        <dbReference type="SMART" id="SM00148"/>
    </source>
</evidence>
<gene>
    <name evidence="9" type="ORF">ACEZDJ_33855</name>
</gene>
<dbReference type="SMART" id="SM00458">
    <property type="entry name" value="RICIN"/>
    <property type="match status" value="1"/>
</dbReference>
<dbReference type="PROSITE" id="PS51318">
    <property type="entry name" value="TAT"/>
    <property type="match status" value="1"/>
</dbReference>
<dbReference type="InterPro" id="IPR017946">
    <property type="entry name" value="PLC-like_Pdiesterase_TIM-brl"/>
</dbReference>
<dbReference type="Gene3D" id="3.20.20.190">
    <property type="entry name" value="Phosphatidylinositol (PI) phosphodiesterase"/>
    <property type="match status" value="1"/>
</dbReference>
<proteinExistence type="predicted"/>
<dbReference type="SUPFAM" id="SSF51695">
    <property type="entry name" value="PLC-like phosphodiesterases"/>
    <property type="match status" value="1"/>
</dbReference>
<dbReference type="Gene3D" id="2.80.10.50">
    <property type="match status" value="1"/>
</dbReference>
<dbReference type="EMBL" id="JBHEZZ010000028">
    <property type="protein sequence ID" value="MFC1406292.1"/>
    <property type="molecule type" value="Genomic_DNA"/>
</dbReference>
<dbReference type="InterPro" id="IPR000909">
    <property type="entry name" value="PLipase_C_PInositol-sp_X_dom"/>
</dbReference>
<dbReference type="InterPro" id="IPR051057">
    <property type="entry name" value="PI-PLC_domain"/>
</dbReference>
<evidence type="ECO:0000256" key="1">
    <source>
        <dbReference type="ARBA" id="ARBA00001316"/>
    </source>
</evidence>
<organism evidence="9 10">
    <name type="scientific">Streptacidiphilus cavernicola</name>
    <dbReference type="NCBI Taxonomy" id="3342716"/>
    <lineage>
        <taxon>Bacteria</taxon>
        <taxon>Bacillati</taxon>
        <taxon>Actinomycetota</taxon>
        <taxon>Actinomycetes</taxon>
        <taxon>Kitasatosporales</taxon>
        <taxon>Streptomycetaceae</taxon>
        <taxon>Streptacidiphilus</taxon>
    </lineage>
</organism>
<sequence>MTHSHRRRFTPTLLRRASMACAAALAVVLAAAGPAPAQPSGWSSSFNNLTAQTRSDWMGQVPDATSLGSMSIPGTHDTLAIHGGSLLPDSYEAQEDHGDSAATLTAQLDAGIRSIDIRVRVTGGAFAIHHTTIYQNANFDDVLTKAQAFLSAHPSETVLMDLHGECDADSTEGGSGTASIGHCADDPSNTTAAQRISIFEGYVARYPGLFYAPSVTGSSTADLPTLGQARGHIVLTDFTGPRGEVYGGYGLTQLTTGNWGSYVENDYTQCDTTSKWNEVQANLVAANNDGSGALYTTYTSSNCAPFGSNPAQVAANENPLLLNYLNAGNAARTGVVKMDYPGYALVTAIVNRNPGVSFSGALASGISGKCLDAAYDGTSNGTVVDLYTCNGTAAQTWTPQSDGTLRINGLCLDVIGGGTSNGTKVDLWSCTGGSNQQWTATESGALVSAQSGLCLDDPGATSTDMTQLEIWSCHSTNGQVWTLP</sequence>
<evidence type="ECO:0000256" key="4">
    <source>
        <dbReference type="ARBA" id="ARBA00030474"/>
    </source>
</evidence>
<comment type="caution">
    <text evidence="9">The sequence shown here is derived from an EMBL/GenBank/DDBJ whole genome shotgun (WGS) entry which is preliminary data.</text>
</comment>
<dbReference type="CDD" id="cd23451">
    <property type="entry name" value="beta-trefoil_Ricin_laminarinase"/>
    <property type="match status" value="1"/>
</dbReference>
<comment type="catalytic activity">
    <reaction evidence="1">
        <text>a 1,2-diacyl-sn-glycero-3-phospho-(1D-myo-inositol) = 1D-myo-inositol 1,2-cyclic phosphate + a 1,2-diacyl-sn-glycerol</text>
        <dbReference type="Rhea" id="RHEA:17093"/>
        <dbReference type="ChEBI" id="CHEBI:17815"/>
        <dbReference type="ChEBI" id="CHEBI:57880"/>
        <dbReference type="ChEBI" id="CHEBI:58484"/>
        <dbReference type="EC" id="4.6.1.13"/>
    </reaction>
</comment>
<dbReference type="SUPFAM" id="SSF50370">
    <property type="entry name" value="Ricin B-like lectins"/>
    <property type="match status" value="1"/>
</dbReference>
<keyword evidence="6" id="KW-0732">Signal</keyword>
<keyword evidence="10" id="KW-1185">Reference proteome</keyword>
<feature type="chain" id="PRO_5046358819" description="1-phosphatidylinositol phosphodiesterase" evidence="6">
    <location>
        <begin position="38"/>
        <end position="484"/>
    </location>
</feature>
<dbReference type="InterPro" id="IPR035992">
    <property type="entry name" value="Ricin_B-like_lectins"/>
</dbReference>
<dbReference type="InterPro" id="IPR000772">
    <property type="entry name" value="Ricin_B_lectin"/>
</dbReference>
<evidence type="ECO:0000313" key="9">
    <source>
        <dbReference type="EMBL" id="MFC1406292.1"/>
    </source>
</evidence>
<dbReference type="PANTHER" id="PTHR13593">
    <property type="match status" value="1"/>
</dbReference>
<dbReference type="InterPro" id="IPR006311">
    <property type="entry name" value="TAT_signal"/>
</dbReference>
<reference evidence="9 10" key="1">
    <citation type="submission" date="2024-09" db="EMBL/GenBank/DDBJ databases">
        <authorList>
            <person name="Lee S.D."/>
        </authorList>
    </citation>
    <scope>NUCLEOTIDE SEQUENCE [LARGE SCALE GENOMIC DNA]</scope>
    <source>
        <strain evidence="9 10">N1-5</strain>
    </source>
</reference>
<dbReference type="SMART" id="SM00148">
    <property type="entry name" value="PLCXc"/>
    <property type="match status" value="1"/>
</dbReference>
<accession>A0ABV6UXU2</accession>
<evidence type="ECO:0000256" key="6">
    <source>
        <dbReference type="SAM" id="SignalP"/>
    </source>
</evidence>
<evidence type="ECO:0000256" key="5">
    <source>
        <dbReference type="ARBA" id="ARBA00030782"/>
    </source>
</evidence>
<evidence type="ECO:0000256" key="2">
    <source>
        <dbReference type="ARBA" id="ARBA00012581"/>
    </source>
</evidence>
<evidence type="ECO:0000256" key="3">
    <source>
        <dbReference type="ARBA" id="ARBA00019758"/>
    </source>
</evidence>
<name>A0ABV6UXU2_9ACTN</name>
<dbReference type="Pfam" id="PF00388">
    <property type="entry name" value="PI-PLC-X"/>
    <property type="match status" value="1"/>
</dbReference>